<sequence>MPLMLLVIFRLISLKYIPVIRSTDSEGEIVQKHEKEHEKKCEKEHEKEHYSSSFIAKPNGSIHNGFYENSERGLKCNCISNKHDEKKTCQWIMRVMDHVSKP</sequence>
<evidence type="ECO:0000313" key="4">
    <source>
        <dbReference type="Proteomes" id="UP000232688"/>
    </source>
</evidence>
<name>A0A2N0R3G8_9GLOM</name>
<dbReference type="Proteomes" id="UP000232688">
    <property type="component" value="Unassembled WGS sequence"/>
</dbReference>
<organism evidence="3 4">
    <name type="scientific">Rhizophagus irregularis</name>
    <dbReference type="NCBI Taxonomy" id="588596"/>
    <lineage>
        <taxon>Eukaryota</taxon>
        <taxon>Fungi</taxon>
        <taxon>Fungi incertae sedis</taxon>
        <taxon>Mucoromycota</taxon>
        <taxon>Glomeromycotina</taxon>
        <taxon>Glomeromycetes</taxon>
        <taxon>Glomerales</taxon>
        <taxon>Glomeraceae</taxon>
        <taxon>Rhizophagus</taxon>
    </lineage>
</organism>
<evidence type="ECO:0000256" key="2">
    <source>
        <dbReference type="SAM" id="SignalP"/>
    </source>
</evidence>
<dbReference type="EMBL" id="LLXH01001701">
    <property type="protein sequence ID" value="PKC57844.1"/>
    <property type="molecule type" value="Genomic_DNA"/>
</dbReference>
<keyword evidence="2" id="KW-0732">Signal</keyword>
<feature type="compositionally biased region" description="Basic and acidic residues" evidence="1">
    <location>
        <begin position="29"/>
        <end position="50"/>
    </location>
</feature>
<evidence type="ECO:0000313" key="3">
    <source>
        <dbReference type="EMBL" id="PKC57844.1"/>
    </source>
</evidence>
<comment type="caution">
    <text evidence="3">The sequence shown here is derived from an EMBL/GenBank/DDBJ whole genome shotgun (WGS) entry which is preliminary data.</text>
</comment>
<dbReference type="VEuPathDB" id="FungiDB:RhiirA1_471867"/>
<dbReference type="AlphaFoldDB" id="A0A2N0R3G8"/>
<gene>
    <name evidence="3" type="ORF">RhiirA1_471867</name>
</gene>
<feature type="signal peptide" evidence="2">
    <location>
        <begin position="1"/>
        <end position="22"/>
    </location>
</feature>
<proteinExistence type="predicted"/>
<evidence type="ECO:0000256" key="1">
    <source>
        <dbReference type="SAM" id="MobiDB-lite"/>
    </source>
</evidence>
<feature type="region of interest" description="Disordered" evidence="1">
    <location>
        <begin position="28"/>
        <end position="56"/>
    </location>
</feature>
<feature type="chain" id="PRO_5014793500" description="SWIM-type domain-containing protein" evidence="2">
    <location>
        <begin position="23"/>
        <end position="102"/>
    </location>
</feature>
<reference evidence="3 4" key="2">
    <citation type="submission" date="2017-10" db="EMBL/GenBank/DDBJ databases">
        <title>Genome analyses suggest a sexual origin of heterokaryosis in a supposedly ancient asexual fungus.</title>
        <authorList>
            <person name="Corradi N."/>
            <person name="Sedzielewska K."/>
            <person name="Noel J."/>
            <person name="Charron P."/>
            <person name="Farinelli L."/>
            <person name="Marton T."/>
            <person name="Kruger M."/>
            <person name="Pelin A."/>
            <person name="Brachmann A."/>
            <person name="Corradi N."/>
        </authorList>
    </citation>
    <scope>NUCLEOTIDE SEQUENCE [LARGE SCALE GENOMIC DNA]</scope>
    <source>
        <strain evidence="3 4">A1</strain>
    </source>
</reference>
<accession>A0A2N0R3G8</accession>
<evidence type="ECO:0008006" key="5">
    <source>
        <dbReference type="Google" id="ProtNLM"/>
    </source>
</evidence>
<reference evidence="3 4" key="1">
    <citation type="submission" date="2017-10" db="EMBL/GenBank/DDBJ databases">
        <title>Extensive intraspecific genome diversity in a model arbuscular mycorrhizal fungus.</title>
        <authorList>
            <person name="Chen E.C.H."/>
            <person name="Morin E."/>
            <person name="Baudet D."/>
            <person name="Noel J."/>
            <person name="Ndikumana S."/>
            <person name="Charron P."/>
            <person name="St-Onge C."/>
            <person name="Giorgi J."/>
            <person name="Grigoriev I.V."/>
            <person name="Roux C."/>
            <person name="Martin F.M."/>
            <person name="Corradi N."/>
        </authorList>
    </citation>
    <scope>NUCLEOTIDE SEQUENCE [LARGE SCALE GENOMIC DNA]</scope>
    <source>
        <strain evidence="3 4">A1</strain>
    </source>
</reference>
<protein>
    <recommendedName>
        <fullName evidence="5">SWIM-type domain-containing protein</fullName>
    </recommendedName>
</protein>